<feature type="compositionally biased region" description="Polar residues" evidence="3">
    <location>
        <begin position="583"/>
        <end position="597"/>
    </location>
</feature>
<dbReference type="SUPFAM" id="SSF47769">
    <property type="entry name" value="SAM/Pointed domain"/>
    <property type="match status" value="2"/>
</dbReference>
<feature type="region of interest" description="Disordered" evidence="3">
    <location>
        <begin position="573"/>
        <end position="597"/>
    </location>
</feature>
<feature type="compositionally biased region" description="Polar residues" evidence="3">
    <location>
        <begin position="321"/>
        <end position="349"/>
    </location>
</feature>
<protein>
    <submittedName>
        <fullName evidence="6">Uncharacterized protein</fullName>
    </submittedName>
</protein>
<dbReference type="SUPFAM" id="SSF50729">
    <property type="entry name" value="PH domain-like"/>
    <property type="match status" value="1"/>
</dbReference>
<dbReference type="PANTHER" id="PTHR24174:SF1">
    <property type="entry name" value="IP14385P"/>
    <property type="match status" value="1"/>
</dbReference>
<feature type="region of interest" description="Disordered" evidence="3">
    <location>
        <begin position="530"/>
        <end position="554"/>
    </location>
</feature>
<name>A0A9P0JR22_ACAOB</name>
<organism evidence="6 7">
    <name type="scientific">Acanthoscelides obtectus</name>
    <name type="common">Bean weevil</name>
    <name type="synonym">Bruchus obtectus</name>
    <dbReference type="NCBI Taxonomy" id="200917"/>
    <lineage>
        <taxon>Eukaryota</taxon>
        <taxon>Metazoa</taxon>
        <taxon>Ecdysozoa</taxon>
        <taxon>Arthropoda</taxon>
        <taxon>Hexapoda</taxon>
        <taxon>Insecta</taxon>
        <taxon>Pterygota</taxon>
        <taxon>Neoptera</taxon>
        <taxon>Endopterygota</taxon>
        <taxon>Coleoptera</taxon>
        <taxon>Polyphaga</taxon>
        <taxon>Cucujiformia</taxon>
        <taxon>Chrysomeloidea</taxon>
        <taxon>Chrysomelidae</taxon>
        <taxon>Bruchinae</taxon>
        <taxon>Bruchini</taxon>
        <taxon>Acanthoscelides</taxon>
    </lineage>
</organism>
<dbReference type="InterPro" id="IPR011993">
    <property type="entry name" value="PH-like_dom_sf"/>
</dbReference>
<dbReference type="EMBL" id="CAKOFQ010006676">
    <property type="protein sequence ID" value="CAH1958289.1"/>
    <property type="molecule type" value="Genomic_DNA"/>
</dbReference>
<evidence type="ECO:0000259" key="5">
    <source>
        <dbReference type="PROSITE" id="PS50105"/>
    </source>
</evidence>
<comment type="caution">
    <text evidence="6">The sequence shown here is derived from an EMBL/GenBank/DDBJ whole genome shotgun (WGS) entry which is preliminary data.</text>
</comment>
<accession>A0A9P0JR22</accession>
<dbReference type="Gene3D" id="1.10.150.50">
    <property type="entry name" value="Transcription Factor, Ets-1"/>
    <property type="match status" value="2"/>
</dbReference>
<sequence length="597" mass="67328">METETEDEYLLICDESSGSFSSSVSLSDRSVDNILEEYQADVPFAGLIKGSSNKVLESINSNTPVERPKTLKKLKRVYDHNSDGFKSESEKSSGSDREFDNKENRERVSALSPFDEQEEWAKIQEIMASFGTGVVRESVFVAELEKEFQSRLMTISCSQNSLQHTEGTLTVEKWLQSIGLGDYSGMFMNSGFDDINFLNGVLEENDLKEMGITSEVERQIILDTIKQLPCKLTHVLQNIHHNKNKDQNPVKLWLKKIGLEQYYETFKKHLYHDMERVKRIWDVELSAVLDIEKIGHRKRILASVSSGEQITTGPKLEEINSDTLKSTRSSSTEVPSPSTNSDIVSNTGTIRHRHKKSRPAPPPPIRRSESEKQSPAEIYVGGSNSIKSQWRHQPILLITGYVKYAAIYLGSTMIKEFRGTESTKKSIQKVMKSKETSSEEICLSISYRGVKFINPVAQKLICEHEIKNMNCVCQDNENQCYFAYITKDEDQYYCHVFHAATPDQAIDIILTLGQAFELAYQMALRDQVTSKTKTRESHKPAVSPGAVSSNSRDFKDADVKLNGHPLKMKPLTLSIAGEPPVSGNIQKTPTRSNTTQD</sequence>
<feature type="domain" description="PID" evidence="4">
    <location>
        <begin position="402"/>
        <end position="539"/>
    </location>
</feature>
<dbReference type="SMART" id="SM00454">
    <property type="entry name" value="SAM"/>
    <property type="match status" value="2"/>
</dbReference>
<dbReference type="PROSITE" id="PS50105">
    <property type="entry name" value="SAM_DOMAIN"/>
    <property type="match status" value="2"/>
</dbReference>
<feature type="compositionally biased region" description="Basic and acidic residues" evidence="3">
    <location>
        <begin position="82"/>
        <end position="108"/>
    </location>
</feature>
<evidence type="ECO:0000313" key="6">
    <source>
        <dbReference type="EMBL" id="CAH1958289.1"/>
    </source>
</evidence>
<dbReference type="InterPro" id="IPR033635">
    <property type="entry name" value="ANKS1/Caskin"/>
</dbReference>
<keyword evidence="1" id="KW-0677">Repeat</keyword>
<feature type="region of interest" description="Disordered" evidence="3">
    <location>
        <begin position="312"/>
        <end position="375"/>
    </location>
</feature>
<dbReference type="PROSITE" id="PS01179">
    <property type="entry name" value="PID"/>
    <property type="match status" value="1"/>
</dbReference>
<feature type="domain" description="SAM" evidence="5">
    <location>
        <begin position="245"/>
        <end position="310"/>
    </location>
</feature>
<dbReference type="Pfam" id="PF07647">
    <property type="entry name" value="SAM_2"/>
    <property type="match status" value="1"/>
</dbReference>
<dbReference type="AlphaFoldDB" id="A0A9P0JR22"/>
<dbReference type="PANTHER" id="PTHR24174">
    <property type="entry name" value="ANKYRIN REPEAT AND STERILE ALPHA MOTIF DOMAIN-CONTAINING PROTEIN 1"/>
    <property type="match status" value="1"/>
</dbReference>
<feature type="domain" description="SAM" evidence="5">
    <location>
        <begin position="170"/>
        <end position="231"/>
    </location>
</feature>
<keyword evidence="7" id="KW-1185">Reference proteome</keyword>
<evidence type="ECO:0000259" key="4">
    <source>
        <dbReference type="PROSITE" id="PS01179"/>
    </source>
</evidence>
<gene>
    <name evidence="6" type="ORF">ACAOBT_LOCUS2574</name>
</gene>
<evidence type="ECO:0000256" key="3">
    <source>
        <dbReference type="SAM" id="MobiDB-lite"/>
    </source>
</evidence>
<evidence type="ECO:0000256" key="2">
    <source>
        <dbReference type="ARBA" id="ARBA00023043"/>
    </source>
</evidence>
<reference evidence="6" key="1">
    <citation type="submission" date="2022-03" db="EMBL/GenBank/DDBJ databases">
        <authorList>
            <person name="Sayadi A."/>
        </authorList>
    </citation>
    <scope>NUCLEOTIDE SEQUENCE</scope>
</reference>
<dbReference type="CDD" id="cd01274">
    <property type="entry name" value="PTB_Anks"/>
    <property type="match status" value="1"/>
</dbReference>
<dbReference type="InterPro" id="IPR006020">
    <property type="entry name" value="PTB/PI_dom"/>
</dbReference>
<dbReference type="Pfam" id="PF00640">
    <property type="entry name" value="PID"/>
    <property type="match status" value="1"/>
</dbReference>
<dbReference type="Pfam" id="PF00536">
    <property type="entry name" value="SAM_1"/>
    <property type="match status" value="1"/>
</dbReference>
<dbReference type="OrthoDB" id="5314041at2759"/>
<proteinExistence type="predicted"/>
<dbReference type="SMART" id="SM00462">
    <property type="entry name" value="PTB"/>
    <property type="match status" value="1"/>
</dbReference>
<dbReference type="InterPro" id="IPR001660">
    <property type="entry name" value="SAM"/>
</dbReference>
<evidence type="ECO:0000313" key="7">
    <source>
        <dbReference type="Proteomes" id="UP001152888"/>
    </source>
</evidence>
<dbReference type="Proteomes" id="UP001152888">
    <property type="component" value="Unassembled WGS sequence"/>
</dbReference>
<keyword evidence="2" id="KW-0040">ANK repeat</keyword>
<dbReference type="GO" id="GO:0005829">
    <property type="term" value="C:cytosol"/>
    <property type="evidence" value="ECO:0007669"/>
    <property type="project" value="TreeGrafter"/>
</dbReference>
<evidence type="ECO:0000256" key="1">
    <source>
        <dbReference type="ARBA" id="ARBA00022737"/>
    </source>
</evidence>
<dbReference type="Gene3D" id="2.30.29.30">
    <property type="entry name" value="Pleckstrin-homology domain (PH domain)/Phosphotyrosine-binding domain (PTB)"/>
    <property type="match status" value="1"/>
</dbReference>
<dbReference type="InterPro" id="IPR013761">
    <property type="entry name" value="SAM/pointed_sf"/>
</dbReference>
<feature type="region of interest" description="Disordered" evidence="3">
    <location>
        <begin position="82"/>
        <end position="111"/>
    </location>
</feature>